<name>A0A937FWR0_9BACT</name>
<dbReference type="Proteomes" id="UP000614216">
    <property type="component" value="Unassembled WGS sequence"/>
</dbReference>
<proteinExistence type="predicted"/>
<accession>A0A937FWR0</accession>
<comment type="caution">
    <text evidence="3">The sequence shown here is derived from an EMBL/GenBank/DDBJ whole genome shotgun (WGS) entry which is preliminary data.</text>
</comment>
<protein>
    <submittedName>
        <fullName evidence="3">DUF2147 domain-containing protein</fullName>
    </submittedName>
</protein>
<evidence type="ECO:0000313" key="3">
    <source>
        <dbReference type="EMBL" id="MBL6445928.1"/>
    </source>
</evidence>
<keyword evidence="4" id="KW-1185">Reference proteome</keyword>
<dbReference type="RefSeq" id="WP_202855474.1">
    <property type="nucleotide sequence ID" value="NZ_JAEUGD010000019.1"/>
</dbReference>
<evidence type="ECO:0000256" key="1">
    <source>
        <dbReference type="SAM" id="SignalP"/>
    </source>
</evidence>
<dbReference type="Gene3D" id="2.40.128.520">
    <property type="match status" value="1"/>
</dbReference>
<feature type="domain" description="DUF2147" evidence="2">
    <location>
        <begin position="25"/>
        <end position="141"/>
    </location>
</feature>
<evidence type="ECO:0000313" key="4">
    <source>
        <dbReference type="Proteomes" id="UP000614216"/>
    </source>
</evidence>
<keyword evidence="1" id="KW-0732">Signal</keyword>
<organism evidence="3 4">
    <name type="scientific">Fulvivirga marina</name>
    <dbReference type="NCBI Taxonomy" id="2494733"/>
    <lineage>
        <taxon>Bacteria</taxon>
        <taxon>Pseudomonadati</taxon>
        <taxon>Bacteroidota</taxon>
        <taxon>Cytophagia</taxon>
        <taxon>Cytophagales</taxon>
        <taxon>Fulvivirgaceae</taxon>
        <taxon>Fulvivirga</taxon>
    </lineage>
</organism>
<feature type="chain" id="PRO_5037436923" evidence="1">
    <location>
        <begin position="18"/>
        <end position="143"/>
    </location>
</feature>
<gene>
    <name evidence="3" type="ORF">JMN32_06390</name>
</gene>
<dbReference type="InterPro" id="IPR019223">
    <property type="entry name" value="DUF2147"/>
</dbReference>
<dbReference type="Pfam" id="PF09917">
    <property type="entry name" value="DUF2147"/>
    <property type="match status" value="1"/>
</dbReference>
<feature type="signal peptide" evidence="1">
    <location>
        <begin position="1"/>
        <end position="17"/>
    </location>
</feature>
<dbReference type="PANTHER" id="PTHR36919:SF3">
    <property type="entry name" value="BLL5882 PROTEIN"/>
    <property type="match status" value="1"/>
</dbReference>
<dbReference type="AlphaFoldDB" id="A0A937FWR0"/>
<dbReference type="EMBL" id="JAEUGD010000019">
    <property type="protein sequence ID" value="MBL6445928.1"/>
    <property type="molecule type" value="Genomic_DNA"/>
</dbReference>
<reference evidence="3" key="1">
    <citation type="submission" date="2021-01" db="EMBL/GenBank/DDBJ databases">
        <title>Fulvivirga kasyanovii gen. nov., sp nov., a novel member of the phylum Bacteroidetes isolated from seawater in a mussel farm.</title>
        <authorList>
            <person name="Zhao L.-H."/>
            <person name="Wang Z.-J."/>
        </authorList>
    </citation>
    <scope>NUCLEOTIDE SEQUENCE</scope>
    <source>
        <strain evidence="3">29W222</strain>
    </source>
</reference>
<sequence length="143" mass="16996">MKYYIWIWLLMPVCVFAQDNNSITGKWTTIDDETGEAKSVVKIYEKEGKYYGKIVRLFRDSGEDPDPICDDCPEDDPRYKEKIIGMEIIKDLKKDGEEYVEGTVLKPDEGRIYKCKLWLENNKLKVRGYWGFLYRTQTWEKTE</sequence>
<dbReference type="PANTHER" id="PTHR36919">
    <property type="entry name" value="BLR1215 PROTEIN"/>
    <property type="match status" value="1"/>
</dbReference>
<evidence type="ECO:0000259" key="2">
    <source>
        <dbReference type="Pfam" id="PF09917"/>
    </source>
</evidence>